<dbReference type="PANTHER" id="PTHR33053:SF26">
    <property type="entry name" value="TRANSPOSASE DOMAIN-CONTAINING PROTEIN"/>
    <property type="match status" value="1"/>
</dbReference>
<organism evidence="1 2">
    <name type="scientific">Folsomia candida</name>
    <name type="common">Springtail</name>
    <dbReference type="NCBI Taxonomy" id="158441"/>
    <lineage>
        <taxon>Eukaryota</taxon>
        <taxon>Metazoa</taxon>
        <taxon>Ecdysozoa</taxon>
        <taxon>Arthropoda</taxon>
        <taxon>Hexapoda</taxon>
        <taxon>Collembola</taxon>
        <taxon>Entomobryomorpha</taxon>
        <taxon>Isotomoidea</taxon>
        <taxon>Isotomidae</taxon>
        <taxon>Proisotominae</taxon>
        <taxon>Folsomia</taxon>
    </lineage>
</organism>
<reference evidence="1 2" key="1">
    <citation type="submission" date="2015-12" db="EMBL/GenBank/DDBJ databases">
        <title>The genome of Folsomia candida.</title>
        <authorList>
            <person name="Faddeeva A."/>
            <person name="Derks M.F."/>
            <person name="Anvar Y."/>
            <person name="Smit S."/>
            <person name="Van Straalen N."/>
            <person name="Roelofs D."/>
        </authorList>
    </citation>
    <scope>NUCLEOTIDE SEQUENCE [LARGE SCALE GENOMIC DNA]</scope>
    <source>
        <strain evidence="1 2">VU population</strain>
        <tissue evidence="1">Whole body</tissue>
    </source>
</reference>
<evidence type="ECO:0000313" key="2">
    <source>
        <dbReference type="Proteomes" id="UP000198287"/>
    </source>
</evidence>
<dbReference type="OrthoDB" id="10062362at2759"/>
<keyword evidence="2" id="KW-1185">Reference proteome</keyword>
<evidence type="ECO:0000313" key="1">
    <source>
        <dbReference type="EMBL" id="OXA63975.1"/>
    </source>
</evidence>
<dbReference type="Proteomes" id="UP000198287">
    <property type="component" value="Unassembled WGS sequence"/>
</dbReference>
<accession>A0A226F2E9</accession>
<dbReference type="PANTHER" id="PTHR33053">
    <property type="entry name" value="PROTEIN, PUTATIVE-RELATED"/>
    <property type="match status" value="1"/>
</dbReference>
<dbReference type="AlphaFoldDB" id="A0A226F2E9"/>
<gene>
    <name evidence="1" type="ORF">Fcan01_00553</name>
</gene>
<comment type="caution">
    <text evidence="1">The sequence shown here is derived from an EMBL/GenBank/DDBJ whole genome shotgun (WGS) entry which is preliminary data.</text>
</comment>
<proteinExistence type="predicted"/>
<sequence length="274" mass="31261">MPKVVDELSGTPNKLVQLGHWATQFNINHDALKSLLSLVRNWLPHEGFPKDPRTLLKTKRKIKIQEIEGGSFYHFGIRSHILKAIENNRIRLSAHSPLPQLQNVPNLLSLKIGIDGLPISKSSNKQFWPILGTVDQDLLRPFVRDMVDLEHQGICARGVNYSVRTRCIVADAPARSFIKRINGHNGYYGCERCYRRGTYKYSRILYPIKPACDSYTDESFKERWYESHHKQGPPSPLELLNLGPVVLKKVLPTDNPLKACYDPNQSTLVKLSNE</sequence>
<protein>
    <submittedName>
        <fullName evidence="1">Uncharacterized protein</fullName>
    </submittedName>
</protein>
<dbReference type="EMBL" id="LNIX01000001">
    <property type="protein sequence ID" value="OXA63975.1"/>
    <property type="molecule type" value="Genomic_DNA"/>
</dbReference>
<name>A0A226F2E9_FOLCA</name>